<proteinExistence type="predicted"/>
<dbReference type="EMBL" id="CP036298">
    <property type="protein sequence ID" value="QDV27206.1"/>
    <property type="molecule type" value="Genomic_DNA"/>
</dbReference>
<dbReference type="KEGG" id="ahel:Q31a_55940"/>
<evidence type="ECO:0000313" key="2">
    <source>
        <dbReference type="EMBL" id="QDV27206.1"/>
    </source>
</evidence>
<feature type="compositionally biased region" description="Polar residues" evidence="1">
    <location>
        <begin position="1"/>
        <end position="16"/>
    </location>
</feature>
<dbReference type="AlphaFoldDB" id="A0A518GF28"/>
<dbReference type="Proteomes" id="UP000318017">
    <property type="component" value="Chromosome"/>
</dbReference>
<name>A0A518GF28_9BACT</name>
<reference evidence="2 3" key="1">
    <citation type="submission" date="2019-02" db="EMBL/GenBank/DDBJ databases">
        <title>Deep-cultivation of Planctomycetes and their phenomic and genomic characterization uncovers novel biology.</title>
        <authorList>
            <person name="Wiegand S."/>
            <person name="Jogler M."/>
            <person name="Boedeker C."/>
            <person name="Pinto D."/>
            <person name="Vollmers J."/>
            <person name="Rivas-Marin E."/>
            <person name="Kohn T."/>
            <person name="Peeters S.H."/>
            <person name="Heuer A."/>
            <person name="Rast P."/>
            <person name="Oberbeckmann S."/>
            <person name="Bunk B."/>
            <person name="Jeske O."/>
            <person name="Meyerdierks A."/>
            <person name="Storesund J.E."/>
            <person name="Kallscheuer N."/>
            <person name="Luecker S."/>
            <person name="Lage O.M."/>
            <person name="Pohl T."/>
            <person name="Merkel B.J."/>
            <person name="Hornburger P."/>
            <person name="Mueller R.-W."/>
            <person name="Bruemmer F."/>
            <person name="Labrenz M."/>
            <person name="Spormann A.M."/>
            <person name="Op den Camp H."/>
            <person name="Overmann J."/>
            <person name="Amann R."/>
            <person name="Jetten M.S.M."/>
            <person name="Mascher T."/>
            <person name="Medema M.H."/>
            <person name="Devos D.P."/>
            <person name="Kaster A.-K."/>
            <person name="Ovreas L."/>
            <person name="Rohde M."/>
            <person name="Galperin M.Y."/>
            <person name="Jogler C."/>
        </authorList>
    </citation>
    <scope>NUCLEOTIDE SEQUENCE [LARGE SCALE GENOMIC DNA]</scope>
    <source>
        <strain evidence="2 3">Q31a</strain>
    </source>
</reference>
<protein>
    <submittedName>
        <fullName evidence="2">Uncharacterized protein</fullName>
    </submittedName>
</protein>
<gene>
    <name evidence="2" type="ORF">Q31a_55940</name>
</gene>
<evidence type="ECO:0000256" key="1">
    <source>
        <dbReference type="SAM" id="MobiDB-lite"/>
    </source>
</evidence>
<organism evidence="2 3">
    <name type="scientific">Aureliella helgolandensis</name>
    <dbReference type="NCBI Taxonomy" id="2527968"/>
    <lineage>
        <taxon>Bacteria</taxon>
        <taxon>Pseudomonadati</taxon>
        <taxon>Planctomycetota</taxon>
        <taxon>Planctomycetia</taxon>
        <taxon>Pirellulales</taxon>
        <taxon>Pirellulaceae</taxon>
        <taxon>Aureliella</taxon>
    </lineage>
</organism>
<keyword evidence="3" id="KW-1185">Reference proteome</keyword>
<accession>A0A518GF28</accession>
<sequence length="594" mass="65178">MSNTRSPNGHPGTSNFGDGHLFPNDSFPNHVHPWAGTGDRGSAKGISMHMLLASGLLSAILATVVTGTELDSALPAAPSSPPALIPITNVRFEKRDGAWQAEITHCLEHVSGSARIQLPATSGLLPAHFRVEPQEAWTYRGGNTTAPEEASVLEHIPLGDQLEISAGSTTIAGRLVSRDSKTLTLEHTSTVGPTWHPIAISKITSYRRLDDIATASGSLIFTPAKVKRPRPPSPSPLTITYVVPWTNAVFNYDVHVRPLSRPDDRDVLHGSARVTNVSGQIWDRQCKISLTHESASWHLDCDALQPGQSSTIPFMSQGIDTYWRWAYSATTGLAQQPELHVDLPERLSKFPAGECMVAFPGIHGVWSTNASFQKNVAFALPSPPPMIFARTNSSGATESKVEALQGVWLLSTHQTTQPIKITYDAAKLTPSKLRFVNTTPRVADYRLAFDSTTVTDAQIYDLLAPQPLTLESEQVIREWSDARLIPVAKLEILEQSIPDSAGWKTEAQELFQELRELANWMALRKEAARVVANVESKQKLLVGFTPSPEELQAVRDVHNWDQQIGRLQIELQRLAMQVLPLPPPRVPNATKRAF</sequence>
<feature type="region of interest" description="Disordered" evidence="1">
    <location>
        <begin position="1"/>
        <end position="22"/>
    </location>
</feature>
<evidence type="ECO:0000313" key="3">
    <source>
        <dbReference type="Proteomes" id="UP000318017"/>
    </source>
</evidence>